<sequence length="325" mass="36948">MKLQDIKITMLGTTGAGKTSYLLGMYAIMQTGVQGFTLSAKDMDLDLELTERWEKLISVTGEDRWPTPNAAAMERYSFDFSYGFRPLMGFEWLDYRGLALSDRSTEQDVIDLVQYISESQCLFLCISGEYLIESITPNTVREIKSDRMNQFIQQYISMNKQPTNLDPFPVAIVITKYDLCHHRDRDEIIADVQKLFQALFTPNTGWLTMICPVSLGRELCNDLDNANIVPVNLHLPVVFAVYAQLRACGIKLKAQRDRLTNSIGTIKQTNPLFQLLKNAELNRYTTELETCATEILTVEENMKLLSQELQQVSLYFSGSEVTADV</sequence>
<dbReference type="RefSeq" id="WP_229641721.1">
    <property type="nucleotide sequence ID" value="NZ_JADWDC010000048.1"/>
</dbReference>
<dbReference type="InterPro" id="IPR027417">
    <property type="entry name" value="P-loop_NTPase"/>
</dbReference>
<evidence type="ECO:0000313" key="2">
    <source>
        <dbReference type="Proteomes" id="UP000729733"/>
    </source>
</evidence>
<reference evidence="1" key="1">
    <citation type="journal article" date="2021" name="Antonie Van Leeuwenhoek">
        <title>Draft genome and description of Waterburya agarophytonicola gen. nov. sp. nov. (Pleurocapsales, Cyanobacteria): a seaweed symbiont.</title>
        <authorList>
            <person name="Bonthond G."/>
            <person name="Shalygin S."/>
            <person name="Bayer T."/>
            <person name="Weinberger F."/>
        </authorList>
    </citation>
    <scope>NUCLEOTIDE SEQUENCE</scope>
    <source>
        <strain evidence="1">KI4</strain>
    </source>
</reference>
<dbReference type="Gene3D" id="3.40.50.300">
    <property type="entry name" value="P-loop containing nucleotide triphosphate hydrolases"/>
    <property type="match status" value="1"/>
</dbReference>
<protein>
    <submittedName>
        <fullName evidence="1">Uncharacterized protein</fullName>
    </submittedName>
</protein>
<keyword evidence="2" id="KW-1185">Reference proteome</keyword>
<gene>
    <name evidence="1" type="ORF">I4641_16730</name>
</gene>
<accession>A0A964BSF3</accession>
<comment type="caution">
    <text evidence="1">The sequence shown here is derived from an EMBL/GenBank/DDBJ whole genome shotgun (WGS) entry which is preliminary data.</text>
</comment>
<organism evidence="1 2">
    <name type="scientific">Waterburya agarophytonicola KI4</name>
    <dbReference type="NCBI Taxonomy" id="2874699"/>
    <lineage>
        <taxon>Bacteria</taxon>
        <taxon>Bacillati</taxon>
        <taxon>Cyanobacteriota</taxon>
        <taxon>Cyanophyceae</taxon>
        <taxon>Pleurocapsales</taxon>
        <taxon>Hyellaceae</taxon>
        <taxon>Waterburya</taxon>
        <taxon>Waterburya agarophytonicola</taxon>
    </lineage>
</organism>
<name>A0A964BSF3_9CYAN</name>
<dbReference type="Proteomes" id="UP000729733">
    <property type="component" value="Unassembled WGS sequence"/>
</dbReference>
<dbReference type="EMBL" id="JADWDC010000048">
    <property type="protein sequence ID" value="MCC0178620.1"/>
    <property type="molecule type" value="Genomic_DNA"/>
</dbReference>
<proteinExistence type="predicted"/>
<evidence type="ECO:0000313" key="1">
    <source>
        <dbReference type="EMBL" id="MCC0178620.1"/>
    </source>
</evidence>
<dbReference type="SUPFAM" id="SSF52540">
    <property type="entry name" value="P-loop containing nucleoside triphosphate hydrolases"/>
    <property type="match status" value="1"/>
</dbReference>
<dbReference type="AlphaFoldDB" id="A0A964BSF3"/>